<dbReference type="NCBIfam" id="NF038032">
    <property type="entry name" value="CehA_McbA_metalo"/>
    <property type="match status" value="1"/>
</dbReference>
<accession>W0RQW0</accession>
<feature type="signal peptide" evidence="3">
    <location>
        <begin position="1"/>
        <end position="25"/>
    </location>
</feature>
<dbReference type="Pfam" id="PF07676">
    <property type="entry name" value="PD40"/>
    <property type="match status" value="2"/>
</dbReference>
<keyword evidence="5" id="KW-1185">Reference proteome</keyword>
<dbReference type="OrthoDB" id="9758793at2"/>
<reference evidence="4 5" key="1">
    <citation type="journal article" date="2014" name="Genome Announc.">
        <title>Genome Sequence and Methylome of Soil Bacterium Gemmatirosa kalamazoonensis KBS708T, a Member of the Rarely Cultivated Gemmatimonadetes Phylum.</title>
        <authorList>
            <person name="Debruyn J.M."/>
            <person name="Radosevich M."/>
            <person name="Wommack K.E."/>
            <person name="Polson S.W."/>
            <person name="Hauser L.J."/>
            <person name="Fawaz M.N."/>
            <person name="Korlach J."/>
            <person name="Tsai Y.C."/>
        </authorList>
    </citation>
    <scope>NUCLEOTIDE SEQUENCE [LARGE SCALE GENOMIC DNA]</scope>
    <source>
        <strain evidence="4 5">KBS708</strain>
        <plasmid evidence="5">Plasmid 2</plasmid>
    </source>
</reference>
<comment type="similarity">
    <text evidence="1">Belongs to the TolB family.</text>
</comment>
<dbReference type="EMBL" id="CP007130">
    <property type="protein sequence ID" value="AHG93374.1"/>
    <property type="molecule type" value="Genomic_DNA"/>
</dbReference>
<dbReference type="Gene3D" id="2.120.10.30">
    <property type="entry name" value="TolB, C-terminal domain"/>
    <property type="match status" value="2"/>
</dbReference>
<evidence type="ECO:0000256" key="1">
    <source>
        <dbReference type="ARBA" id="ARBA00009820"/>
    </source>
</evidence>
<dbReference type="Proteomes" id="UP000019151">
    <property type="component" value="Plasmid 2"/>
</dbReference>
<feature type="chain" id="PRO_5004794534" evidence="3">
    <location>
        <begin position="26"/>
        <end position="995"/>
    </location>
</feature>
<dbReference type="RefSeq" id="WP_025414677.1">
    <property type="nucleotide sequence ID" value="NZ_CP007130.1"/>
</dbReference>
<geneLocation type="plasmid" evidence="4 5">
    <name>2</name>
</geneLocation>
<evidence type="ECO:0000256" key="3">
    <source>
        <dbReference type="SAM" id="SignalP"/>
    </source>
</evidence>
<protein>
    <submittedName>
        <fullName evidence="4">WD40-like beta Propeller containing protein</fullName>
    </submittedName>
</protein>
<dbReference type="eggNOG" id="COG0823">
    <property type="taxonomic scope" value="Bacteria"/>
</dbReference>
<dbReference type="HOGENOM" id="CLU_300681_0_0_0"/>
<dbReference type="SUPFAM" id="SSF69304">
    <property type="entry name" value="Tricorn protease N-terminal domain"/>
    <property type="match status" value="1"/>
</dbReference>
<feature type="compositionally biased region" description="Basic and acidic residues" evidence="2">
    <location>
        <begin position="906"/>
        <end position="946"/>
    </location>
</feature>
<dbReference type="InParanoid" id="W0RQW0"/>
<dbReference type="InterPro" id="IPR011659">
    <property type="entry name" value="WD40"/>
</dbReference>
<keyword evidence="4" id="KW-0614">Plasmid</keyword>
<name>W0RQW0_9BACT</name>
<dbReference type="InterPro" id="IPR011042">
    <property type="entry name" value="6-blade_b-propeller_TolB-like"/>
</dbReference>
<gene>
    <name evidence="4" type="ORF">J421_5839</name>
</gene>
<feature type="region of interest" description="Disordered" evidence="2">
    <location>
        <begin position="976"/>
        <end position="995"/>
    </location>
</feature>
<proteinExistence type="inferred from homology"/>
<dbReference type="PANTHER" id="PTHR36842">
    <property type="entry name" value="PROTEIN TOLB HOMOLOG"/>
    <property type="match status" value="1"/>
</dbReference>
<feature type="compositionally biased region" description="Basic residues" evidence="2">
    <location>
        <begin position="787"/>
        <end position="803"/>
    </location>
</feature>
<keyword evidence="3" id="KW-0732">Signal</keyword>
<sequence length="995" mass="105940">MPLAPTCRAVARAGLLALLPLVVAAAHVAARPNHYGQSDRVERHMLPVVTTGPMDPVWRPDGNALAFAMRGDVWTVPADGGTAVALTAGPAYHYEPAWSPDGGRVALTVDADGNLDIGIVSASGGAVQRITTGPEVDVEPTWAPDGRALFYVSARGNRFQIRRHDLATAEDTLVVAGFQPAVSPDGTRLAYVAPVPGRLGSGGIWVKPLPDGAPRLVYVDETEYRAHPRWTPDGQSLLFVSDVGGSNDVMLVSAAGGDPIRLTIDAHDEFAPSSSPDGARVAFVSNGTGPTTLYTVSAGGGPRSAWRAVPLRARTPRTPAGRVHVRVLGPDGRPTPARVTVDASDGRGYAPDGGFHRVSLANDTHYFHTAGEADVEVPAGRTTVEAAKGFEYRPARLTVDVPAGGVRDVTLRLTRLVDLPARGWWSGDTHVHDLHQGLEGLSHAEFFDQLRAEDLHVTNALIHMDGTRLMGRWDDLTGMPYPGSTPQYILQYGEEFRGSLGHVSMLGVKHFALPFTAGERNTPYAQPVIDAAYVDSAHAQGGIAGFGHPYLSRASTPAAVASTLIPVDVALGKGDFYDLGALYSDELASTEVYYRLLNCGFRLAATSGTDNFSDVGRDPPPGSDRTYVHLRGGGPVTLARWLDGIRAGHTFASTGPLLFLDVAGREPGDEIALRAADAPRLTVRAEATSITPMARLEIVVNGAVVQTVAATDSLHIAVATEVSLPRGGWVAARVVGPPSRYVGDDYAFAHTGPVYVVRDGRRFTSADDARFLADAVDAVRARAWRASRGARRPSARNSRRRSIGRAPCMRRSSGTRSPRIVEYARVPSRAPAGGAAARRLLGLRRANRCARRAAHRGARGGAASGQRRLAVRVSRGAAALGALSHRAGHGCPRRVDGALRPAAAALRERRGHDDARPADRARGVGELRQRGRDGGVRARRDAAGDRVRRRGLRPAPLRAARPAAWLRAVVRRQPRGRPVARALGGDRGTRLPRRG</sequence>
<evidence type="ECO:0000313" key="4">
    <source>
        <dbReference type="EMBL" id="AHG93374.1"/>
    </source>
</evidence>
<evidence type="ECO:0000256" key="2">
    <source>
        <dbReference type="SAM" id="MobiDB-lite"/>
    </source>
</evidence>
<dbReference type="Pfam" id="PF26549">
    <property type="entry name" value="Tricorn_N"/>
    <property type="match status" value="1"/>
</dbReference>
<organism evidence="4 5">
    <name type="scientific">Gemmatirosa kalamazoonensis</name>
    <dbReference type="NCBI Taxonomy" id="861299"/>
    <lineage>
        <taxon>Bacteria</taxon>
        <taxon>Pseudomonadati</taxon>
        <taxon>Gemmatimonadota</taxon>
        <taxon>Gemmatimonadia</taxon>
        <taxon>Gemmatimonadales</taxon>
        <taxon>Gemmatimonadaceae</taxon>
        <taxon>Gemmatirosa</taxon>
    </lineage>
</organism>
<evidence type="ECO:0000313" key="5">
    <source>
        <dbReference type="Proteomes" id="UP000019151"/>
    </source>
</evidence>
<feature type="region of interest" description="Disordered" evidence="2">
    <location>
        <begin position="906"/>
        <end position="955"/>
    </location>
</feature>
<dbReference type="AlphaFoldDB" id="W0RQW0"/>
<dbReference type="KEGG" id="gba:J421_5839"/>
<dbReference type="PANTHER" id="PTHR36842:SF1">
    <property type="entry name" value="PROTEIN TOLB"/>
    <property type="match status" value="1"/>
</dbReference>
<feature type="region of interest" description="Disordered" evidence="2">
    <location>
        <begin position="787"/>
        <end position="817"/>
    </location>
</feature>